<dbReference type="RefSeq" id="WP_090983133.1">
    <property type="nucleotide sequence ID" value="NZ_FOJM01000007.1"/>
</dbReference>
<evidence type="ECO:0000256" key="4">
    <source>
        <dbReference type="ARBA" id="ARBA00022719"/>
    </source>
</evidence>
<dbReference type="Gene3D" id="3.40.30.10">
    <property type="entry name" value="Glutaredoxin"/>
    <property type="match status" value="1"/>
</dbReference>
<evidence type="ECO:0000256" key="10">
    <source>
        <dbReference type="SAM" id="Phobius"/>
    </source>
</evidence>
<dbReference type="EMBL" id="FOJM01000007">
    <property type="protein sequence ID" value="SFA48496.1"/>
    <property type="molecule type" value="Genomic_DNA"/>
</dbReference>
<evidence type="ECO:0000256" key="1">
    <source>
        <dbReference type="ARBA" id="ARBA00004141"/>
    </source>
</evidence>
<feature type="transmembrane region" description="Helical" evidence="10">
    <location>
        <begin position="152"/>
        <end position="170"/>
    </location>
</feature>
<protein>
    <submittedName>
        <fullName evidence="12">Protein-disulfide isomerase</fullName>
    </submittedName>
</protein>
<dbReference type="GO" id="GO:0016020">
    <property type="term" value="C:membrane"/>
    <property type="evidence" value="ECO:0007669"/>
    <property type="project" value="UniProtKB-SubCell"/>
</dbReference>
<dbReference type="Gene3D" id="3.90.70.10">
    <property type="entry name" value="Cysteine proteinases"/>
    <property type="match status" value="1"/>
</dbReference>
<feature type="transmembrane region" description="Helical" evidence="10">
    <location>
        <begin position="315"/>
        <end position="337"/>
    </location>
</feature>
<dbReference type="Pfam" id="PF13462">
    <property type="entry name" value="Thioredoxin_4"/>
    <property type="match status" value="1"/>
</dbReference>
<organism evidence="12 13">
    <name type="scientific">Pedobacter suwonensis</name>
    <dbReference type="NCBI Taxonomy" id="332999"/>
    <lineage>
        <taxon>Bacteria</taxon>
        <taxon>Pseudomonadati</taxon>
        <taxon>Bacteroidota</taxon>
        <taxon>Sphingobacteriia</taxon>
        <taxon>Sphingobacteriales</taxon>
        <taxon>Sphingobacteriaceae</taxon>
        <taxon>Pedobacter</taxon>
    </lineage>
</organism>
<keyword evidence="3 10" id="KW-0812">Transmembrane</keyword>
<feature type="transmembrane region" description="Helical" evidence="10">
    <location>
        <begin position="176"/>
        <end position="195"/>
    </location>
</feature>
<dbReference type="Pfam" id="PF07884">
    <property type="entry name" value="VKOR"/>
    <property type="match status" value="1"/>
</dbReference>
<feature type="transmembrane region" description="Helical" evidence="10">
    <location>
        <begin position="283"/>
        <end position="303"/>
    </location>
</feature>
<dbReference type="GO" id="GO:0016853">
    <property type="term" value="F:isomerase activity"/>
    <property type="evidence" value="ECO:0007669"/>
    <property type="project" value="UniProtKB-KW"/>
</dbReference>
<evidence type="ECO:0000256" key="5">
    <source>
        <dbReference type="ARBA" id="ARBA00022989"/>
    </source>
</evidence>
<feature type="transmembrane region" description="Helical" evidence="10">
    <location>
        <begin position="258"/>
        <end position="276"/>
    </location>
</feature>
<dbReference type="GO" id="GO:0016491">
    <property type="term" value="F:oxidoreductase activity"/>
    <property type="evidence" value="ECO:0007669"/>
    <property type="project" value="UniProtKB-KW"/>
</dbReference>
<dbReference type="Gene3D" id="1.20.1440.130">
    <property type="entry name" value="VKOR domain"/>
    <property type="match status" value="1"/>
</dbReference>
<comment type="subcellular location">
    <subcellularLocation>
        <location evidence="1">Membrane</location>
        <topology evidence="1">Multi-pass membrane protein</topology>
    </subcellularLocation>
</comment>
<keyword evidence="5 10" id="KW-1133">Transmembrane helix</keyword>
<dbReference type="InterPro" id="IPR012336">
    <property type="entry name" value="Thioredoxin-like_fold"/>
</dbReference>
<keyword evidence="7 10" id="KW-0472">Membrane</keyword>
<dbReference type="SUPFAM" id="SSF52833">
    <property type="entry name" value="Thioredoxin-like"/>
    <property type="match status" value="1"/>
</dbReference>
<dbReference type="GO" id="GO:0008233">
    <property type="term" value="F:peptidase activity"/>
    <property type="evidence" value="ECO:0007669"/>
    <property type="project" value="InterPro"/>
</dbReference>
<evidence type="ECO:0000256" key="2">
    <source>
        <dbReference type="ARBA" id="ARBA00006214"/>
    </source>
</evidence>
<evidence type="ECO:0000256" key="9">
    <source>
        <dbReference type="ARBA" id="ARBA00023284"/>
    </source>
</evidence>
<keyword evidence="9" id="KW-0676">Redox-active center</keyword>
<dbReference type="InterPro" id="IPR036249">
    <property type="entry name" value="Thioredoxin-like_sf"/>
</dbReference>
<accession>A0A1I0TBW6</accession>
<keyword evidence="8" id="KW-1015">Disulfide bond</keyword>
<dbReference type="GO" id="GO:0006508">
    <property type="term" value="P:proteolysis"/>
    <property type="evidence" value="ECO:0007669"/>
    <property type="project" value="InterPro"/>
</dbReference>
<name>A0A1I0TBW6_9SPHI</name>
<gene>
    <name evidence="12" type="ORF">SAMN04488511_107147</name>
</gene>
<keyword evidence="12" id="KW-0413">Isomerase</keyword>
<feature type="domain" description="Peptidase C39" evidence="11">
    <location>
        <begin position="4"/>
        <end position="127"/>
    </location>
</feature>
<dbReference type="GO" id="GO:0048038">
    <property type="term" value="F:quinone binding"/>
    <property type="evidence" value="ECO:0007669"/>
    <property type="project" value="UniProtKB-KW"/>
</dbReference>
<dbReference type="InterPro" id="IPR038354">
    <property type="entry name" value="VKOR_sf"/>
</dbReference>
<sequence>MINSLKKTPNAVFVLISLLKKLSISVTSFTINREVLSHPNYPSMLSLSDCLTSWNVPNQAFKINQWECDLQNLPFPFIARVDTDGGQFLLVKNIEGTNFCYSNEHTRHGKISKEKFLNHWDGIVLYAEKDEESGEADFKQAFLRGIVNQARIPFLVSTLVLSLVLMVSRNTFHFDYLLMLLITMAGIAVCTLLLIHSINAKNIFVQNLCSLGKKNNCNAILKSDAANVTSWLSWSEVGMFYFTGTLICLLIDPSSMNFISWLNLISLPYTVYSIGYQIKIRNWCILCCSVQVLLWTQAIVFFISHHGLPQLLINYSLTSLSTFILCFLAPVAVWTFIKPVLSRSEEVTPLKDQLKKFKYNTKLFHGLISSQKKMEIHEELKPIVLGNPEAKNVITMVSNPFCGPCAKAHQTLETWLKQRSDIRVNIIFATSTEESDQRTTVARHAIALGLYRKEITVKALNDWYQSEEKDYIKWSGRYPIDLDSNIEIILDRQRRWCYEAEITYTPTILLNGFKITEPYQLDDIKYFV</sequence>
<evidence type="ECO:0000259" key="11">
    <source>
        <dbReference type="PROSITE" id="PS50990"/>
    </source>
</evidence>
<evidence type="ECO:0000256" key="3">
    <source>
        <dbReference type="ARBA" id="ARBA00022692"/>
    </source>
</evidence>
<evidence type="ECO:0000256" key="8">
    <source>
        <dbReference type="ARBA" id="ARBA00023157"/>
    </source>
</evidence>
<keyword evidence="13" id="KW-1185">Reference proteome</keyword>
<dbReference type="CDD" id="cd12921">
    <property type="entry name" value="VKOR_4"/>
    <property type="match status" value="1"/>
</dbReference>
<dbReference type="InterPro" id="IPR005074">
    <property type="entry name" value="Peptidase_C39"/>
</dbReference>
<reference evidence="13" key="1">
    <citation type="submission" date="2016-10" db="EMBL/GenBank/DDBJ databases">
        <authorList>
            <person name="Varghese N."/>
            <person name="Submissions S."/>
        </authorList>
    </citation>
    <scope>NUCLEOTIDE SEQUENCE [LARGE SCALE GENOMIC DNA]</scope>
    <source>
        <strain evidence="13">DSM 18130</strain>
    </source>
</reference>
<comment type="similarity">
    <text evidence="2">Belongs to the VKOR family.</text>
</comment>
<dbReference type="GO" id="GO:0005524">
    <property type="term" value="F:ATP binding"/>
    <property type="evidence" value="ECO:0007669"/>
    <property type="project" value="InterPro"/>
</dbReference>
<proteinExistence type="inferred from homology"/>
<dbReference type="AlphaFoldDB" id="A0A1I0TBW6"/>
<feature type="transmembrane region" description="Helical" evidence="10">
    <location>
        <begin position="231"/>
        <end position="252"/>
    </location>
</feature>
<dbReference type="STRING" id="332999.SAMN04488511_107147"/>
<dbReference type="Proteomes" id="UP000198836">
    <property type="component" value="Unassembled WGS sequence"/>
</dbReference>
<evidence type="ECO:0000313" key="12">
    <source>
        <dbReference type="EMBL" id="SFA48496.1"/>
    </source>
</evidence>
<dbReference type="InterPro" id="IPR012932">
    <property type="entry name" value="VKOR"/>
</dbReference>
<evidence type="ECO:0000313" key="13">
    <source>
        <dbReference type="Proteomes" id="UP000198836"/>
    </source>
</evidence>
<dbReference type="PROSITE" id="PS50990">
    <property type="entry name" value="PEPTIDASE_C39"/>
    <property type="match status" value="1"/>
</dbReference>
<keyword evidence="4" id="KW-0874">Quinone</keyword>
<evidence type="ECO:0000256" key="6">
    <source>
        <dbReference type="ARBA" id="ARBA00023002"/>
    </source>
</evidence>
<evidence type="ECO:0000256" key="7">
    <source>
        <dbReference type="ARBA" id="ARBA00023136"/>
    </source>
</evidence>
<dbReference type="OrthoDB" id="1100563at2"/>
<keyword evidence="6" id="KW-0560">Oxidoreductase</keyword>
<dbReference type="Pfam" id="PF03412">
    <property type="entry name" value="Peptidase_C39"/>
    <property type="match status" value="1"/>
</dbReference>